<evidence type="ECO:0000313" key="6">
    <source>
        <dbReference type="Proteomes" id="UP000198897"/>
    </source>
</evidence>
<keyword evidence="1" id="KW-0378">Hydrolase</keyword>
<evidence type="ECO:0000256" key="4">
    <source>
        <dbReference type="SAM" id="Phobius"/>
    </source>
</evidence>
<keyword evidence="4" id="KW-1133">Transmembrane helix</keyword>
<dbReference type="CDD" id="cd05827">
    <property type="entry name" value="Sortase_C"/>
    <property type="match status" value="1"/>
</dbReference>
<proteinExistence type="predicted"/>
<evidence type="ECO:0000256" key="2">
    <source>
        <dbReference type="PIRSR" id="PIRSR605754-1"/>
    </source>
</evidence>
<gene>
    <name evidence="5" type="ORF">SAMN05216353_11217</name>
</gene>
<organism evidence="5 6">
    <name type="scientific">Halobacillus alkaliphilus</name>
    <dbReference type="NCBI Taxonomy" id="396056"/>
    <lineage>
        <taxon>Bacteria</taxon>
        <taxon>Bacillati</taxon>
        <taxon>Bacillota</taxon>
        <taxon>Bacilli</taxon>
        <taxon>Bacillales</taxon>
        <taxon>Bacillaceae</taxon>
        <taxon>Halobacillus</taxon>
    </lineage>
</organism>
<dbReference type="SUPFAM" id="SSF63817">
    <property type="entry name" value="Sortase"/>
    <property type="match status" value="1"/>
</dbReference>
<dbReference type="AlphaFoldDB" id="A0A1I2M9P8"/>
<dbReference type="RefSeq" id="WP_089751684.1">
    <property type="nucleotide sequence ID" value="NZ_FOOG01000012.1"/>
</dbReference>
<dbReference type="NCBIfam" id="NF033745">
    <property type="entry name" value="class_C_sortase"/>
    <property type="match status" value="1"/>
</dbReference>
<dbReference type="OrthoDB" id="154054at2"/>
<feature type="active site" description="Acyl-thioester intermediate" evidence="2">
    <location>
        <position position="208"/>
    </location>
</feature>
<dbReference type="InterPro" id="IPR042002">
    <property type="entry name" value="Sortase_C"/>
</dbReference>
<evidence type="ECO:0000313" key="5">
    <source>
        <dbReference type="EMBL" id="SFF88152.1"/>
    </source>
</evidence>
<feature type="transmembrane region" description="Helical" evidence="4">
    <location>
        <begin position="251"/>
        <end position="270"/>
    </location>
</feature>
<dbReference type="Proteomes" id="UP000198897">
    <property type="component" value="Unassembled WGS sequence"/>
</dbReference>
<dbReference type="NCBIfam" id="TIGR01076">
    <property type="entry name" value="sortase_fam"/>
    <property type="match status" value="1"/>
</dbReference>
<feature type="compositionally biased region" description="Basic and acidic residues" evidence="3">
    <location>
        <begin position="224"/>
        <end position="233"/>
    </location>
</feature>
<feature type="region of interest" description="Disordered" evidence="3">
    <location>
        <begin position="224"/>
        <end position="248"/>
    </location>
</feature>
<evidence type="ECO:0000256" key="1">
    <source>
        <dbReference type="ARBA" id="ARBA00022801"/>
    </source>
</evidence>
<evidence type="ECO:0000256" key="3">
    <source>
        <dbReference type="SAM" id="MobiDB-lite"/>
    </source>
</evidence>
<keyword evidence="6" id="KW-1185">Reference proteome</keyword>
<dbReference type="Gene3D" id="2.40.260.10">
    <property type="entry name" value="Sortase"/>
    <property type="match status" value="1"/>
</dbReference>
<dbReference type="EMBL" id="FOOG01000012">
    <property type="protein sequence ID" value="SFF88152.1"/>
    <property type="molecule type" value="Genomic_DNA"/>
</dbReference>
<keyword evidence="4" id="KW-0812">Transmembrane</keyword>
<keyword evidence="4" id="KW-0472">Membrane</keyword>
<dbReference type="GO" id="GO:0016787">
    <property type="term" value="F:hydrolase activity"/>
    <property type="evidence" value="ECO:0007669"/>
    <property type="project" value="UniProtKB-KW"/>
</dbReference>
<reference evidence="6" key="1">
    <citation type="submission" date="2016-10" db="EMBL/GenBank/DDBJ databases">
        <authorList>
            <person name="Varghese N."/>
            <person name="Submissions S."/>
        </authorList>
    </citation>
    <scope>NUCLEOTIDE SEQUENCE [LARGE SCALE GENOMIC DNA]</scope>
    <source>
        <strain evidence="6">FP5</strain>
    </source>
</reference>
<feature type="active site" description="Proton donor/acceptor" evidence="2">
    <location>
        <position position="146"/>
    </location>
</feature>
<dbReference type="Pfam" id="PF04203">
    <property type="entry name" value="Sortase"/>
    <property type="match status" value="1"/>
</dbReference>
<name>A0A1I2M9P8_9BACI</name>
<dbReference type="InterPro" id="IPR023365">
    <property type="entry name" value="Sortase_dom-sf"/>
</dbReference>
<accession>A0A1I2M9P8</accession>
<dbReference type="InterPro" id="IPR005754">
    <property type="entry name" value="Sortase"/>
</dbReference>
<sequence length="280" mass="31399">MRKLMILLIFLLGLGIFSYPYVSNWIMTEKQVKITNDYEEEVENLDPEEIEAMKQEVESYNENRNLDNAPLLDPFDTDEEQTAESGYYNVLNIGESMGYVEVPKIGVKLPIYHGTGEEVLSRGAGHMSNTSLPGGGKGTHSVITAHRGLPSADMFTDLDQMEEGDIFQVQVLSETLYYQIDQVKVVLPSETEDLRVKQDKDLVTLITCTPYGKNTHRMLVRGERVEEPEKEMTAETTEESASGGESNGGNIGSLVVLTGVLLLILTIVMWRRMKRVKSIE</sequence>
<protein>
    <submittedName>
        <fullName evidence="5">Sortase A</fullName>
    </submittedName>
</protein>